<dbReference type="InterPro" id="IPR052565">
    <property type="entry name" value="Glutaredoxin-like_YDR286C"/>
</dbReference>
<dbReference type="Proteomes" id="UP001222932">
    <property type="component" value="Unassembled WGS sequence"/>
</dbReference>
<dbReference type="PANTHER" id="PTHR33558:SF1">
    <property type="entry name" value="GLUTAREDOXIN-LIKE PROTEIN C5ORF63 HOMOLOG"/>
    <property type="match status" value="1"/>
</dbReference>
<keyword evidence="1" id="KW-0813">Transport</keyword>
<sequence>MPPRLPRLTLFTGGKECGLCEVAKTNLVAIRHTHPFDIKVWNIREPPTDAKEEEAHKWRRAYQYEIPVLHVDGERALKNNITQEDLRRVLDEWRAKNAEGKD</sequence>
<evidence type="ECO:0000313" key="3">
    <source>
        <dbReference type="Proteomes" id="UP001222932"/>
    </source>
</evidence>
<organism evidence="2 3">
    <name type="scientific">Cutaneotrichosporon spelunceum</name>
    <dbReference type="NCBI Taxonomy" id="1672016"/>
    <lineage>
        <taxon>Eukaryota</taxon>
        <taxon>Fungi</taxon>
        <taxon>Dikarya</taxon>
        <taxon>Basidiomycota</taxon>
        <taxon>Agaricomycotina</taxon>
        <taxon>Tremellomycetes</taxon>
        <taxon>Trichosporonales</taxon>
        <taxon>Trichosporonaceae</taxon>
        <taxon>Cutaneotrichosporon</taxon>
    </lineage>
</organism>
<dbReference type="SUPFAM" id="SSF52833">
    <property type="entry name" value="Thioredoxin-like"/>
    <property type="match status" value="1"/>
</dbReference>
<accession>A0AAD3YEX0</accession>
<dbReference type="InterPro" id="IPR008554">
    <property type="entry name" value="Glutaredoxin-like"/>
</dbReference>
<evidence type="ECO:0000256" key="1">
    <source>
        <dbReference type="RuleBase" id="RU363082"/>
    </source>
</evidence>
<dbReference type="AlphaFoldDB" id="A0AAD3YEX0"/>
<comment type="caution">
    <text evidence="2">The sequence shown here is derived from an EMBL/GenBank/DDBJ whole genome shotgun (WGS) entry which is preliminary data.</text>
</comment>
<gene>
    <name evidence="2" type="ORF">CspeluHIS016_0801790</name>
</gene>
<keyword evidence="3" id="KW-1185">Reference proteome</keyword>
<evidence type="ECO:0000313" key="2">
    <source>
        <dbReference type="EMBL" id="GMK59573.1"/>
    </source>
</evidence>
<comment type="similarity">
    <text evidence="1">Belongs to the glutaredoxin family.</text>
</comment>
<name>A0AAD3YEX0_9TREE</name>
<reference evidence="2" key="1">
    <citation type="journal article" date="2023" name="BMC Genomics">
        <title>Chromosome-level genome assemblies of Cutaneotrichosporon spp. (Trichosporonales, Basidiomycota) reveal imbalanced evolution between nucleotide sequences and chromosome synteny.</title>
        <authorList>
            <person name="Kobayashi Y."/>
            <person name="Kayamori A."/>
            <person name="Aoki K."/>
            <person name="Shiwa Y."/>
            <person name="Matsutani M."/>
            <person name="Fujita N."/>
            <person name="Sugita T."/>
            <person name="Iwasaki W."/>
            <person name="Tanaka N."/>
            <person name="Takashima M."/>
        </authorList>
    </citation>
    <scope>NUCLEOTIDE SEQUENCE</scope>
    <source>
        <strain evidence="2">HIS016</strain>
    </source>
</reference>
<dbReference type="EMBL" id="BTCM01000008">
    <property type="protein sequence ID" value="GMK59573.1"/>
    <property type="molecule type" value="Genomic_DNA"/>
</dbReference>
<dbReference type="InterPro" id="IPR036249">
    <property type="entry name" value="Thioredoxin-like_sf"/>
</dbReference>
<dbReference type="Gene3D" id="3.40.30.10">
    <property type="entry name" value="Glutaredoxin"/>
    <property type="match status" value="1"/>
</dbReference>
<dbReference type="PANTHER" id="PTHR33558">
    <property type="entry name" value="GLUTAREDOXIN-LIKE PROTEIN C5ORF63 HOMOLOG"/>
    <property type="match status" value="1"/>
</dbReference>
<proteinExistence type="inferred from homology"/>
<reference evidence="2" key="2">
    <citation type="submission" date="2023-06" db="EMBL/GenBank/DDBJ databases">
        <authorList>
            <person name="Kobayashi Y."/>
            <person name="Kayamori A."/>
            <person name="Aoki K."/>
            <person name="Shiwa Y."/>
            <person name="Fujita N."/>
            <person name="Sugita T."/>
            <person name="Iwasaki W."/>
            <person name="Tanaka N."/>
            <person name="Takashima M."/>
        </authorList>
    </citation>
    <scope>NUCLEOTIDE SEQUENCE</scope>
    <source>
        <strain evidence="2">HIS016</strain>
    </source>
</reference>
<dbReference type="Pfam" id="PF05768">
    <property type="entry name" value="Glrx-like"/>
    <property type="match status" value="1"/>
</dbReference>
<keyword evidence="1" id="KW-0249">Electron transport</keyword>
<protein>
    <recommendedName>
        <fullName evidence="1">Glutaredoxin-like protein</fullName>
    </recommendedName>
</protein>